<dbReference type="PANTHER" id="PTHR10972">
    <property type="entry name" value="OXYSTEROL-BINDING PROTEIN-RELATED"/>
    <property type="match status" value="1"/>
</dbReference>
<dbReference type="Gene3D" id="3.30.70.3490">
    <property type="match status" value="1"/>
</dbReference>
<dbReference type="Pfam" id="PF01237">
    <property type="entry name" value="Oxysterol_BP"/>
    <property type="match status" value="1"/>
</dbReference>
<reference evidence="3 4" key="1">
    <citation type="submission" date="2019-06" db="EMBL/GenBank/DDBJ databases">
        <authorList>
            <person name="Palmer J.M."/>
        </authorList>
    </citation>
    <scope>NUCLEOTIDE SEQUENCE [LARGE SCALE GENOMIC DNA]</scope>
    <source>
        <strain evidence="3 4">TWF102</strain>
    </source>
</reference>
<evidence type="ECO:0000256" key="1">
    <source>
        <dbReference type="ARBA" id="ARBA00008842"/>
    </source>
</evidence>
<organism evidence="3 4">
    <name type="scientific">Orbilia oligospora</name>
    <name type="common">Nematode-trapping fungus</name>
    <name type="synonym">Arthrobotrys oligospora</name>
    <dbReference type="NCBI Taxonomy" id="2813651"/>
    <lineage>
        <taxon>Eukaryota</taxon>
        <taxon>Fungi</taxon>
        <taxon>Dikarya</taxon>
        <taxon>Ascomycota</taxon>
        <taxon>Pezizomycotina</taxon>
        <taxon>Orbiliomycetes</taxon>
        <taxon>Orbiliales</taxon>
        <taxon>Orbiliaceae</taxon>
        <taxon>Orbilia</taxon>
    </lineage>
</organism>
<dbReference type="EMBL" id="WIQW01000080">
    <property type="protein sequence ID" value="KAF3086916.1"/>
    <property type="molecule type" value="Genomic_DNA"/>
</dbReference>
<dbReference type="GO" id="GO:0005829">
    <property type="term" value="C:cytosol"/>
    <property type="evidence" value="ECO:0007669"/>
    <property type="project" value="TreeGrafter"/>
</dbReference>
<gene>
    <name evidence="3" type="ORF">TWF102_010863</name>
</gene>
<accession>A0A7C8NJU9</accession>
<evidence type="ECO:0000256" key="2">
    <source>
        <dbReference type="RuleBase" id="RU003844"/>
    </source>
</evidence>
<dbReference type="GO" id="GO:0008142">
    <property type="term" value="F:oxysterol binding"/>
    <property type="evidence" value="ECO:0007669"/>
    <property type="project" value="TreeGrafter"/>
</dbReference>
<dbReference type="AlphaFoldDB" id="A0A7C8NJU9"/>
<dbReference type="SUPFAM" id="SSF144000">
    <property type="entry name" value="Oxysterol-binding protein-like"/>
    <property type="match status" value="1"/>
</dbReference>
<dbReference type="PANTHER" id="PTHR10972:SF92">
    <property type="entry name" value="OXYSTEROL BINDING PROTEIN"/>
    <property type="match status" value="1"/>
</dbReference>
<dbReference type="InterPro" id="IPR000648">
    <property type="entry name" value="Oxysterol-bd"/>
</dbReference>
<dbReference type="InterPro" id="IPR018494">
    <property type="entry name" value="Oxysterol-bd_CS"/>
</dbReference>
<proteinExistence type="inferred from homology"/>
<comment type="similarity">
    <text evidence="1 2">Belongs to the OSBP family.</text>
</comment>
<dbReference type="GO" id="GO:0016020">
    <property type="term" value="C:membrane"/>
    <property type="evidence" value="ECO:0007669"/>
    <property type="project" value="TreeGrafter"/>
</dbReference>
<dbReference type="Gene3D" id="1.10.287.2720">
    <property type="match status" value="1"/>
</dbReference>
<sequence length="390" mass="43951">MSILKKNGARFLDFITFLSTIRGDLASITAPPYFLAPLSVVEVGSCWTESPSLFVAPAQEPDAQKRALLILRWFLHSLRSQFYIGVDSDAGMRKPLNAFLGELFLAQWTDEVSTTHIVTEQVSHHPPVTACYMYDDVYGIRGEGYTRVEMSFSRSLKVKQTGYAIIHLDKYDEDYLIPFPDCQVKGFLSGKLYPELGGTVHLTSSSGYVSEISFSGEGMFSGTKNTFQATIYHKGDDRKHAIYTAKGQWSDTFTIQDARNGDVVETCSLKKSVAAPLHLPDTAEQDSWETRKAWEDTYDALAKNDFQGIVRAKSKLENAQRAMREREIAENRRWEPKFFSNADEDPLFEELASGLNLKLQLDRTKGVWKFDRKKAGLAVRPFHGELTPLG</sequence>
<dbReference type="PROSITE" id="PS01013">
    <property type="entry name" value="OSBP"/>
    <property type="match status" value="1"/>
</dbReference>
<comment type="caution">
    <text evidence="3">The sequence shown here is derived from an EMBL/GenBank/DDBJ whole genome shotgun (WGS) entry which is preliminary data.</text>
</comment>
<evidence type="ECO:0000313" key="4">
    <source>
        <dbReference type="Proteomes" id="UP000475325"/>
    </source>
</evidence>
<dbReference type="Proteomes" id="UP000475325">
    <property type="component" value="Unassembled WGS sequence"/>
</dbReference>
<dbReference type="Gene3D" id="2.40.160.120">
    <property type="match status" value="1"/>
</dbReference>
<name>A0A7C8NJU9_ORBOL</name>
<protein>
    <recommendedName>
        <fullName evidence="5">Oxysterol-binding protein</fullName>
    </recommendedName>
</protein>
<evidence type="ECO:0000313" key="3">
    <source>
        <dbReference type="EMBL" id="KAF3086916.1"/>
    </source>
</evidence>
<evidence type="ECO:0008006" key="5">
    <source>
        <dbReference type="Google" id="ProtNLM"/>
    </source>
</evidence>
<dbReference type="InterPro" id="IPR037239">
    <property type="entry name" value="OSBP_sf"/>
</dbReference>